<sequence length="198" mass="21683">MANSIGATSGVSRRVRNWLLAAVAVVALGVVLNHYVEKDPTNLAFQAFIRSQAQVTSQVGTVSSVELLKSVTLSPGYGGVHGDTPGYTQYLYRVVGERGQATVEVRREDSDHPIEITQVHLSKAPFNTALTYMGLLVLTGGIAGMIWGDRVIARHREGVWRFFELRPGWSRYLKWPLGLGLVLIGFITMLMGVNGWGN</sequence>
<reference evidence="2 3" key="1">
    <citation type="submission" date="2020-04" db="EMBL/GenBank/DDBJ databases">
        <title>Molecular characterization of pseudomonads from Agaricus bisporus reveal novel blotch 2 pathogens in Western Europe.</title>
        <authorList>
            <person name="Taparia T."/>
            <person name="Krijger M."/>
            <person name="Haynes E."/>
            <person name="Elpinstone J.G."/>
            <person name="Noble R."/>
            <person name="Van Der Wolf J."/>
        </authorList>
    </citation>
    <scope>NUCLEOTIDE SEQUENCE [LARGE SCALE GENOMIC DNA]</scope>
    <source>
        <strain evidence="2 3">IPO3782</strain>
    </source>
</reference>
<dbReference type="Proteomes" id="UP000531950">
    <property type="component" value="Unassembled WGS sequence"/>
</dbReference>
<keyword evidence="1" id="KW-0812">Transmembrane</keyword>
<feature type="transmembrane region" description="Helical" evidence="1">
    <location>
        <begin position="172"/>
        <end position="193"/>
    </location>
</feature>
<name>A0A7Y8EF36_9PSED</name>
<protein>
    <submittedName>
        <fullName evidence="2">Uncharacterized protein</fullName>
    </submittedName>
</protein>
<dbReference type="RefSeq" id="WP_177077476.1">
    <property type="nucleotide sequence ID" value="NZ_JACARG010000018.1"/>
</dbReference>
<gene>
    <name evidence="2" type="ORF">HX822_11335</name>
</gene>
<dbReference type="EMBL" id="JACARG010000018">
    <property type="protein sequence ID" value="NWE13528.1"/>
    <property type="molecule type" value="Genomic_DNA"/>
</dbReference>
<feature type="transmembrane region" description="Helical" evidence="1">
    <location>
        <begin position="18"/>
        <end position="36"/>
    </location>
</feature>
<dbReference type="AlphaFoldDB" id="A0A7Y8EF36"/>
<keyword evidence="1" id="KW-0472">Membrane</keyword>
<feature type="transmembrane region" description="Helical" evidence="1">
    <location>
        <begin position="129"/>
        <end position="152"/>
    </location>
</feature>
<accession>A0A7Y8EF36</accession>
<organism evidence="2 3">
    <name type="scientific">Pseudomonas yamanorum</name>
    <dbReference type="NCBI Taxonomy" id="515393"/>
    <lineage>
        <taxon>Bacteria</taxon>
        <taxon>Pseudomonadati</taxon>
        <taxon>Pseudomonadota</taxon>
        <taxon>Gammaproteobacteria</taxon>
        <taxon>Pseudomonadales</taxon>
        <taxon>Pseudomonadaceae</taxon>
        <taxon>Pseudomonas</taxon>
    </lineage>
</organism>
<keyword evidence="1" id="KW-1133">Transmembrane helix</keyword>
<evidence type="ECO:0000313" key="2">
    <source>
        <dbReference type="EMBL" id="NWE13528.1"/>
    </source>
</evidence>
<evidence type="ECO:0000256" key="1">
    <source>
        <dbReference type="SAM" id="Phobius"/>
    </source>
</evidence>
<evidence type="ECO:0000313" key="3">
    <source>
        <dbReference type="Proteomes" id="UP000531950"/>
    </source>
</evidence>
<proteinExistence type="predicted"/>
<comment type="caution">
    <text evidence="2">The sequence shown here is derived from an EMBL/GenBank/DDBJ whole genome shotgun (WGS) entry which is preliminary data.</text>
</comment>